<dbReference type="STRING" id="1507870.A0A1V8TV00"/>
<feature type="region of interest" description="Disordered" evidence="4">
    <location>
        <begin position="1306"/>
        <end position="1328"/>
    </location>
</feature>
<dbReference type="PRINTS" id="PR01415">
    <property type="entry name" value="ANKYRIN"/>
</dbReference>
<feature type="domain" description="Oxidoreductase acuF-like C2H2 type zinc-finger" evidence="5">
    <location>
        <begin position="25"/>
        <end position="53"/>
    </location>
</feature>
<feature type="region of interest" description="Disordered" evidence="4">
    <location>
        <begin position="418"/>
        <end position="439"/>
    </location>
</feature>
<evidence type="ECO:0000313" key="7">
    <source>
        <dbReference type="Proteomes" id="UP000192596"/>
    </source>
</evidence>
<keyword evidence="7" id="KW-1185">Reference proteome</keyword>
<feature type="repeat" description="ANK" evidence="3">
    <location>
        <begin position="500"/>
        <end position="532"/>
    </location>
</feature>
<name>A0A1V8TV00_9PEZI</name>
<sequence length="1418" mass="154802">MSSHADGDNTEGLHVVQLSTLRKYDEPFECTYCHAIVAAKRQRSYKKHVYADLRAYICTFEDCNTGLFEDRDTWWQHEMNVHRRQWSCQSCQGKTFDTAAALQKYLRVAHDAAALHDHLLAQIATASSIPVVEIAASECPLCEQFDLDVRQEAVRMHTPVPSYHQVRISLKRFQQHLAYHLEQLALFAVPPQIDGNIESGSKHSREGLVGADREQATLNWQDHLRSDQGPIENHISGSYEHNEDDEEILAEGLGLGIDRQRGRAIPAQDHVEETVLDEHAGLSVKSNITQAVLSNNGIATVEALIRAVNPTFGVHIDQAIAPPQLSVLRSFASLAHVAIQLDCRDSFVPLVADRRVDLDMRDGRGYNTLHCAASFGQVFYVESLLQHRKQHIDVNVHAYQQNSNRQLQWQTSNRFGKLNSPTLGQGSDQSTDDHEDHVDGQTALSIATERGSLEIMDVLLKHGANPDGSTCLLTAVLAQKVQAATLLIEHGADVNVSCKGYVSLLAAAASRGNVDLMRLLLDNGAHIDAVGSTADDLAYGTPLVTAIVRASTEAVALLIRRGANVRLAGPRGDPLSVAKAEETANPSTAEIYRSIIKMLEMAASGEVSRRSIKSNHGAGATDDLNIELAAADTIRSRAKGEGILNRKSIAKTLLSTVTRRMELHAGHSLSNSQRFGLQITSATSLRKFEQLLEQRESRLATVLSRSFMTFGQRSRAPLGALSDHDRTLGRVIEVLYSAIAATLQSDLAAHSTATMRSQHLEALVRSNADPALSLFETELLRQGWEVTHVDVVIRLRQERGFGYNLPMSAWKAVQPVDLDGLEHIVATTADMQSPDSDQALALAVMTGKQEFVTALLSGSSGGANPDCVVDDNHVLGADPALMVQHGQTPMTLLLDEEPAEQRLDMFRLLREYKARLDDTSFGTGRKKRLTWYLEKSATQSLGATTRDATQSPTRWQADSSRHDEDAVSSSSNATDGDLRRRGLDTQTPADGAAESRVIGGLDSESIALVATEPDVDEWPSSNAEPNVLVSTELWFAATKAGNVFRVQIYLQEGIDVSVTDQMSYTALHHAAAHGDIDLVPVLLQAGADLDAKIELGDTPLHLAAAAGHLSAVKELVGAGADINAKNMARHTALFLALQRLLPETRSVAEYLLHLGANTRMTKSLDVVHALIGNRTNKGPSRMMDGLAADMLTMLLDHDSGLQYTKDMFGRTALHTCVQTLQQAMAERLLARGTEVGAKADDDMTPMQLLCALSSTWESRRADMFRLLVEYGADYDPSVLTADTEHLFGTLSSKMLGHPSIVVDRSQLTEEDSDPAERAAPADVEHVADPQRIKSRRPTPEPTVVATDVFEAIDMGDWHRLGKLLDVGGDPDTFGAAGEPALHRAAERQDVKVLQVLLNGRANTNIRHDQGQTALHRAV</sequence>
<reference evidence="7" key="1">
    <citation type="submission" date="2017-03" db="EMBL/GenBank/DDBJ databases">
        <title>Genomes of endolithic fungi from Antarctica.</title>
        <authorList>
            <person name="Coleine C."/>
            <person name="Masonjones S."/>
            <person name="Stajich J.E."/>
        </authorList>
    </citation>
    <scope>NUCLEOTIDE SEQUENCE [LARGE SCALE GENOMIC DNA]</scope>
    <source>
        <strain evidence="7">CCFEE 5527</strain>
    </source>
</reference>
<feature type="repeat" description="ANK" evidence="3">
    <location>
        <begin position="1095"/>
        <end position="1127"/>
    </location>
</feature>
<feature type="region of interest" description="Disordered" evidence="4">
    <location>
        <begin position="941"/>
        <end position="994"/>
    </location>
</feature>
<feature type="compositionally biased region" description="Polar residues" evidence="4">
    <location>
        <begin position="418"/>
        <end position="429"/>
    </location>
</feature>
<dbReference type="Gene3D" id="1.25.40.20">
    <property type="entry name" value="Ankyrin repeat-containing domain"/>
    <property type="match status" value="3"/>
</dbReference>
<dbReference type="InterPro" id="IPR002110">
    <property type="entry name" value="Ankyrin_rpt"/>
</dbReference>
<evidence type="ECO:0000256" key="1">
    <source>
        <dbReference type="ARBA" id="ARBA00022737"/>
    </source>
</evidence>
<dbReference type="Pfam" id="PF00023">
    <property type="entry name" value="Ank"/>
    <property type="match status" value="2"/>
</dbReference>
<feature type="compositionally biased region" description="Polar residues" evidence="4">
    <location>
        <begin position="941"/>
        <end position="958"/>
    </location>
</feature>
<accession>A0A1V8TV00</accession>
<dbReference type="Pfam" id="PF26082">
    <property type="entry name" value="zf-C2H2_AcuF"/>
    <property type="match status" value="1"/>
</dbReference>
<dbReference type="OrthoDB" id="6133115at2759"/>
<protein>
    <recommendedName>
        <fullName evidence="5">Oxidoreductase acuF-like C2H2 type zinc-finger domain-containing protein</fullName>
    </recommendedName>
</protein>
<dbReference type="InterPro" id="IPR058925">
    <property type="entry name" value="zf-C2H2_AcuF"/>
</dbReference>
<feature type="repeat" description="ANK" evidence="3">
    <location>
        <begin position="439"/>
        <end position="471"/>
    </location>
</feature>
<proteinExistence type="predicted"/>
<organism evidence="6 7">
    <name type="scientific">Cryoendolithus antarcticus</name>
    <dbReference type="NCBI Taxonomy" id="1507870"/>
    <lineage>
        <taxon>Eukaryota</taxon>
        <taxon>Fungi</taxon>
        <taxon>Dikarya</taxon>
        <taxon>Ascomycota</taxon>
        <taxon>Pezizomycotina</taxon>
        <taxon>Dothideomycetes</taxon>
        <taxon>Dothideomycetidae</taxon>
        <taxon>Cladosporiales</taxon>
        <taxon>Cladosporiaceae</taxon>
        <taxon>Cryoendolithus</taxon>
    </lineage>
</organism>
<dbReference type="PROSITE" id="PS50088">
    <property type="entry name" value="ANK_REPEAT"/>
    <property type="match status" value="6"/>
</dbReference>
<dbReference type="Proteomes" id="UP000192596">
    <property type="component" value="Unassembled WGS sequence"/>
</dbReference>
<dbReference type="PROSITE" id="PS50297">
    <property type="entry name" value="ANK_REP_REGION"/>
    <property type="match status" value="5"/>
</dbReference>
<keyword evidence="1" id="KW-0677">Repeat</keyword>
<evidence type="ECO:0000256" key="4">
    <source>
        <dbReference type="SAM" id="MobiDB-lite"/>
    </source>
</evidence>
<evidence type="ECO:0000259" key="5">
    <source>
        <dbReference type="Pfam" id="PF26082"/>
    </source>
</evidence>
<dbReference type="EMBL" id="NAJO01000001">
    <property type="protein sequence ID" value="OQO15156.1"/>
    <property type="molecule type" value="Genomic_DNA"/>
</dbReference>
<keyword evidence="2 3" id="KW-0040">ANK repeat</keyword>
<feature type="repeat" description="ANK" evidence="3">
    <location>
        <begin position="1062"/>
        <end position="1094"/>
    </location>
</feature>
<dbReference type="Pfam" id="PF12796">
    <property type="entry name" value="Ank_2"/>
    <property type="match status" value="2"/>
</dbReference>
<dbReference type="InParanoid" id="A0A1V8TV00"/>
<dbReference type="PANTHER" id="PTHR24198">
    <property type="entry name" value="ANKYRIN REPEAT AND PROTEIN KINASE DOMAIN-CONTAINING PROTEIN"/>
    <property type="match status" value="1"/>
</dbReference>
<evidence type="ECO:0000256" key="2">
    <source>
        <dbReference type="ARBA" id="ARBA00023043"/>
    </source>
</evidence>
<dbReference type="PANTHER" id="PTHR24198:SF165">
    <property type="entry name" value="ANKYRIN REPEAT-CONTAINING PROTEIN-RELATED"/>
    <property type="match status" value="1"/>
</dbReference>
<dbReference type="SUPFAM" id="SSF48403">
    <property type="entry name" value="Ankyrin repeat"/>
    <property type="match status" value="2"/>
</dbReference>
<gene>
    <name evidence="6" type="ORF">B0A48_00538</name>
</gene>
<feature type="repeat" description="ANK" evidence="3">
    <location>
        <begin position="1376"/>
        <end position="1408"/>
    </location>
</feature>
<comment type="caution">
    <text evidence="6">The sequence shown here is derived from an EMBL/GenBank/DDBJ whole genome shotgun (WGS) entry which is preliminary data.</text>
</comment>
<dbReference type="InterPro" id="IPR036770">
    <property type="entry name" value="Ankyrin_rpt-contain_sf"/>
</dbReference>
<feature type="repeat" description="ANK" evidence="3">
    <location>
        <begin position="467"/>
        <end position="499"/>
    </location>
</feature>
<dbReference type="SMART" id="SM00248">
    <property type="entry name" value="ANK"/>
    <property type="match status" value="13"/>
</dbReference>
<evidence type="ECO:0000313" key="6">
    <source>
        <dbReference type="EMBL" id="OQO15156.1"/>
    </source>
</evidence>
<evidence type="ECO:0000256" key="3">
    <source>
        <dbReference type="PROSITE-ProRule" id="PRU00023"/>
    </source>
</evidence>